<evidence type="ECO:0000256" key="1">
    <source>
        <dbReference type="RuleBase" id="RU363021"/>
    </source>
</evidence>
<comment type="subcellular location">
    <subcellularLocation>
        <location evidence="1">Mitochondrion inner membrane</location>
    </subcellularLocation>
</comment>
<keyword evidence="1" id="KW-1133">Transmembrane helix</keyword>
<dbReference type="Proteomes" id="UP000245956">
    <property type="component" value="Unassembled WGS sequence"/>
</dbReference>
<feature type="transmembrane region" description="Helical" evidence="1">
    <location>
        <begin position="232"/>
        <end position="249"/>
    </location>
</feature>
<protein>
    <recommendedName>
        <fullName evidence="1">MICOS complex subunit</fullName>
    </recommendedName>
</protein>
<accession>A0A2U3EIZ0</accession>
<reference evidence="3 4" key="1">
    <citation type="journal article" date="2016" name="Front. Microbiol.">
        <title>Genome and transcriptome sequences reveal the specific parasitism of the nematophagous Purpureocillium lilacinum 36-1.</title>
        <authorList>
            <person name="Xie J."/>
            <person name="Li S."/>
            <person name="Mo C."/>
            <person name="Xiao X."/>
            <person name="Peng D."/>
            <person name="Wang G."/>
            <person name="Xiao Y."/>
        </authorList>
    </citation>
    <scope>NUCLEOTIDE SEQUENCE [LARGE SCALE GENOMIC DNA]</scope>
    <source>
        <strain evidence="3 4">36-1</strain>
    </source>
</reference>
<keyword evidence="1" id="KW-0472">Membrane</keyword>
<comment type="subunit">
    <text evidence="1">Component of the mitochondrial contact site and cristae organizing system (MICOS) complex.</text>
</comment>
<sequence>MAQRSNGQSLALLYEGAGYRPALTCARPVRRSNQERACGWPREFEAAGPDDNLHSRAHDDSPIECTMAARVLLQRRSLAPLATLALGGMALVPATVLAEAPADKVRSLLLPLRMLAPGEHALTVWQRKPIYDDVDVPSAESAPATPAKSLLPSLQLAAPSDDSEPVAPKHRGPSPTDRLAVQVGRARLFLYKFAVAAEDKVNETMDSAFHLEQSFTSSIAALAPPRESGEKLMPGAIYVLVAAMAGSIITRNRNILLRATMPLALGIGAGWTVLPVTMRNVSDLAWKYEQRFPAVAESHIKLREGIQKGVSFAKVHKDVGVRYVDEKVTDAREAVEGWVKQGK</sequence>
<evidence type="ECO:0000313" key="4">
    <source>
        <dbReference type="Proteomes" id="UP000245956"/>
    </source>
</evidence>
<dbReference type="Pfam" id="PF09769">
    <property type="entry name" value="ApoO"/>
    <property type="match status" value="1"/>
</dbReference>
<gene>
    <name evidence="3" type="ORF">PCL_07791</name>
</gene>
<comment type="caution">
    <text evidence="3">The sequence shown here is derived from an EMBL/GenBank/DDBJ whole genome shotgun (WGS) entry which is preliminary data.</text>
</comment>
<dbReference type="AlphaFoldDB" id="A0A2U3EIZ0"/>
<keyword evidence="1" id="KW-0496">Mitochondrion</keyword>
<feature type="region of interest" description="Disordered" evidence="2">
    <location>
        <begin position="158"/>
        <end position="177"/>
    </location>
</feature>
<dbReference type="EMBL" id="LCWV01000003">
    <property type="protein sequence ID" value="PWI74477.1"/>
    <property type="molecule type" value="Genomic_DNA"/>
</dbReference>
<evidence type="ECO:0000313" key="3">
    <source>
        <dbReference type="EMBL" id="PWI74477.1"/>
    </source>
</evidence>
<dbReference type="GO" id="GO:0044284">
    <property type="term" value="C:mitochondrial crista junction"/>
    <property type="evidence" value="ECO:0007669"/>
    <property type="project" value="TreeGrafter"/>
</dbReference>
<dbReference type="InterPro" id="IPR019166">
    <property type="entry name" value="MIC26/MIC27"/>
</dbReference>
<organism evidence="3 4">
    <name type="scientific">Purpureocillium lilacinum</name>
    <name type="common">Paecilomyces lilacinus</name>
    <dbReference type="NCBI Taxonomy" id="33203"/>
    <lineage>
        <taxon>Eukaryota</taxon>
        <taxon>Fungi</taxon>
        <taxon>Dikarya</taxon>
        <taxon>Ascomycota</taxon>
        <taxon>Pezizomycotina</taxon>
        <taxon>Sordariomycetes</taxon>
        <taxon>Hypocreomycetidae</taxon>
        <taxon>Hypocreales</taxon>
        <taxon>Ophiocordycipitaceae</taxon>
        <taxon>Purpureocillium</taxon>
    </lineage>
</organism>
<feature type="transmembrane region" description="Helical" evidence="1">
    <location>
        <begin position="255"/>
        <end position="274"/>
    </location>
</feature>
<dbReference type="InterPro" id="IPR033181">
    <property type="entry name" value="Mic26_fungi"/>
</dbReference>
<dbReference type="PANTHER" id="PTHR28268">
    <property type="entry name" value="MICOS SUBUNIT MIC26"/>
    <property type="match status" value="1"/>
</dbReference>
<dbReference type="GO" id="GO:0061617">
    <property type="term" value="C:MICOS complex"/>
    <property type="evidence" value="ECO:0007669"/>
    <property type="project" value="UniProtKB-UniRule"/>
</dbReference>
<name>A0A2U3EIZ0_PURLI</name>
<dbReference type="PANTHER" id="PTHR28268:SF1">
    <property type="entry name" value="MICOS SUBUNIT MIC26"/>
    <property type="match status" value="1"/>
</dbReference>
<proteinExistence type="predicted"/>
<comment type="function">
    <text evidence="1">Component of the MICOS complex, a large protein complex of the mitochondrial inner membrane that plays crucial roles in the maintenance of crista junctions, inner membrane architecture, and formation of contact sites to the outer membrane.</text>
</comment>
<keyword evidence="1" id="KW-0812">Transmembrane</keyword>
<keyword evidence="1" id="KW-0999">Mitochondrion inner membrane</keyword>
<evidence type="ECO:0000256" key="2">
    <source>
        <dbReference type="SAM" id="MobiDB-lite"/>
    </source>
</evidence>
<dbReference type="GO" id="GO:0042407">
    <property type="term" value="P:cristae formation"/>
    <property type="evidence" value="ECO:0007669"/>
    <property type="project" value="InterPro"/>
</dbReference>